<dbReference type="AlphaFoldDB" id="A0A133UIG5"/>
<organism evidence="1 2">
    <name type="scientific">candidate division MSBL1 archaeon SCGC-AAA259E19</name>
    <dbReference type="NCBI Taxonomy" id="1698264"/>
    <lineage>
        <taxon>Archaea</taxon>
        <taxon>Methanobacteriati</taxon>
        <taxon>Methanobacteriota</taxon>
        <taxon>candidate division MSBL1</taxon>
    </lineage>
</organism>
<protein>
    <submittedName>
        <fullName evidence="1">Uncharacterized protein</fullName>
    </submittedName>
</protein>
<accession>A0A133UIG5</accession>
<reference evidence="1 2" key="1">
    <citation type="journal article" date="2016" name="Sci. Rep.">
        <title>Metabolic traits of an uncultured archaeal lineage -MSBL1- from brine pools of the Red Sea.</title>
        <authorList>
            <person name="Mwirichia R."/>
            <person name="Alam I."/>
            <person name="Rashid M."/>
            <person name="Vinu M."/>
            <person name="Ba-Alawi W."/>
            <person name="Anthony Kamau A."/>
            <person name="Kamanda Ngugi D."/>
            <person name="Goker M."/>
            <person name="Klenk H.P."/>
            <person name="Bajic V."/>
            <person name="Stingl U."/>
        </authorList>
    </citation>
    <scope>NUCLEOTIDE SEQUENCE [LARGE SCALE GENOMIC DNA]</scope>
    <source>
        <strain evidence="1">SCGC-AAA259E19</strain>
    </source>
</reference>
<evidence type="ECO:0000313" key="1">
    <source>
        <dbReference type="EMBL" id="KXA94041.1"/>
    </source>
</evidence>
<dbReference type="EMBL" id="LHXO01000088">
    <property type="protein sequence ID" value="KXA94041.1"/>
    <property type="molecule type" value="Genomic_DNA"/>
</dbReference>
<evidence type="ECO:0000313" key="2">
    <source>
        <dbReference type="Proteomes" id="UP000070284"/>
    </source>
</evidence>
<keyword evidence="2" id="KW-1185">Reference proteome</keyword>
<sequence length="73" mass="8663">MNWIAVNFAWDKISEKAGLRGKKEVLIDHVVPLMENLKDKGLIEMWNHSFQEPGEDLDSRRIFVQERIWIPDE</sequence>
<proteinExistence type="predicted"/>
<dbReference type="Proteomes" id="UP000070284">
    <property type="component" value="Unassembled WGS sequence"/>
</dbReference>
<name>A0A133UIG5_9EURY</name>
<gene>
    <name evidence="1" type="ORF">AKJ65_05575</name>
</gene>
<comment type="caution">
    <text evidence="1">The sequence shown here is derived from an EMBL/GenBank/DDBJ whole genome shotgun (WGS) entry which is preliminary data.</text>
</comment>